<dbReference type="Gene3D" id="3.40.1650.10">
    <property type="entry name" value="RbsD-like domain"/>
    <property type="match status" value="1"/>
</dbReference>
<dbReference type="PANTHER" id="PTHR37831:SF1">
    <property type="entry name" value="D-RIBOSE PYRANASE"/>
    <property type="match status" value="1"/>
</dbReference>
<dbReference type="GO" id="GO:0062193">
    <property type="term" value="F:D-ribose pyranase activity"/>
    <property type="evidence" value="ECO:0007669"/>
    <property type="project" value="UniProtKB-EC"/>
</dbReference>
<dbReference type="SUPFAM" id="SSF102546">
    <property type="entry name" value="RbsD-like"/>
    <property type="match status" value="1"/>
</dbReference>
<accession>E8QWG2</accession>
<keyword evidence="7" id="KW-1185">Reference proteome</keyword>
<keyword evidence="5" id="KW-0119">Carbohydrate metabolism</keyword>
<dbReference type="eggNOG" id="COG1869">
    <property type="taxonomic scope" value="Bacteria"/>
</dbReference>
<dbReference type="RefSeq" id="WP_013563138.1">
    <property type="nucleotide sequence ID" value="NC_014962.1"/>
</dbReference>
<evidence type="ECO:0000256" key="3">
    <source>
        <dbReference type="ARBA" id="ARBA00022490"/>
    </source>
</evidence>
<proteinExistence type="predicted"/>
<dbReference type="EMBL" id="CP002353">
    <property type="protein sequence ID" value="ADV60849.1"/>
    <property type="molecule type" value="Genomic_DNA"/>
</dbReference>
<organism evidence="6 7">
    <name type="scientific">Isosphaera pallida (strain ATCC 43644 / DSM 9630 / IS1B)</name>
    <dbReference type="NCBI Taxonomy" id="575540"/>
    <lineage>
        <taxon>Bacteria</taxon>
        <taxon>Pseudomonadati</taxon>
        <taxon>Planctomycetota</taxon>
        <taxon>Planctomycetia</taxon>
        <taxon>Isosphaerales</taxon>
        <taxon>Isosphaeraceae</taxon>
        <taxon>Isosphaera</taxon>
    </lineage>
</organism>
<reference evidence="6 7" key="2">
    <citation type="journal article" date="2011" name="Stand. Genomic Sci.">
        <title>Complete genome sequence of Isosphaera pallida type strain (IS1B).</title>
        <authorList>
            <consortium name="US DOE Joint Genome Institute (JGI-PGF)"/>
            <person name="Goker M."/>
            <person name="Cleland D."/>
            <person name="Saunders E."/>
            <person name="Lapidus A."/>
            <person name="Nolan M."/>
            <person name="Lucas S."/>
            <person name="Hammon N."/>
            <person name="Deshpande S."/>
            <person name="Cheng J.F."/>
            <person name="Tapia R."/>
            <person name="Han C."/>
            <person name="Goodwin L."/>
            <person name="Pitluck S."/>
            <person name="Liolios K."/>
            <person name="Pagani I."/>
            <person name="Ivanova N."/>
            <person name="Mavromatis K."/>
            <person name="Pati A."/>
            <person name="Chen A."/>
            <person name="Palaniappan K."/>
            <person name="Land M."/>
            <person name="Hauser L."/>
            <person name="Chang Y.J."/>
            <person name="Jeffries C.D."/>
            <person name="Detter J.C."/>
            <person name="Beck B."/>
            <person name="Woyke T."/>
            <person name="Bristow J."/>
            <person name="Eisen J.A."/>
            <person name="Markowitz V."/>
            <person name="Hugenholtz P."/>
            <person name="Kyrpides N.C."/>
            <person name="Klenk H.P."/>
        </authorList>
    </citation>
    <scope>NUCLEOTIDE SEQUENCE [LARGE SCALE GENOMIC DNA]</scope>
    <source>
        <strain evidence="7">ATCC 43644 / DSM 9630 / IS1B</strain>
    </source>
</reference>
<sequence length="132" mass="14711">MKKRGILNPAICSLLAELGHQDELLIVDASFSLPTDAHVIDLSLIPNLPRFLDVFKAIAEELVIESVVVAHEIHDANPRLFHEIRRVIEPGVELEEVPHRELVEQAEDAKGIIRTGEFTPYANIRIVCGSAF</sequence>
<dbReference type="InterPro" id="IPR023064">
    <property type="entry name" value="D-ribose_pyranase"/>
</dbReference>
<protein>
    <recommendedName>
        <fullName evidence="2">D-ribose pyranase</fullName>
        <ecNumber evidence="2">5.4.99.62</ecNumber>
    </recommendedName>
</protein>
<comment type="catalytic activity">
    <reaction evidence="1">
        <text>beta-D-ribopyranose = beta-D-ribofuranose</text>
        <dbReference type="Rhea" id="RHEA:25432"/>
        <dbReference type="ChEBI" id="CHEBI:27476"/>
        <dbReference type="ChEBI" id="CHEBI:47002"/>
        <dbReference type="EC" id="5.4.99.62"/>
    </reaction>
</comment>
<dbReference type="HOGENOM" id="CLU_135498_0_0_0"/>
<dbReference type="OrthoDB" id="9805009at2"/>
<evidence type="ECO:0000256" key="2">
    <source>
        <dbReference type="ARBA" id="ARBA00012862"/>
    </source>
</evidence>
<dbReference type="GO" id="GO:0016872">
    <property type="term" value="F:intramolecular lyase activity"/>
    <property type="evidence" value="ECO:0007669"/>
    <property type="project" value="InterPro"/>
</dbReference>
<dbReference type="GO" id="GO:0019303">
    <property type="term" value="P:D-ribose catabolic process"/>
    <property type="evidence" value="ECO:0007669"/>
    <property type="project" value="TreeGrafter"/>
</dbReference>
<keyword evidence="4" id="KW-0413">Isomerase</keyword>
<dbReference type="KEGG" id="ipa:Isop_0252"/>
<evidence type="ECO:0000313" key="6">
    <source>
        <dbReference type="EMBL" id="ADV60849.1"/>
    </source>
</evidence>
<dbReference type="InterPro" id="IPR007721">
    <property type="entry name" value="RbsD_FucU"/>
</dbReference>
<evidence type="ECO:0000256" key="4">
    <source>
        <dbReference type="ARBA" id="ARBA00023235"/>
    </source>
</evidence>
<dbReference type="InParanoid" id="E8QWG2"/>
<evidence type="ECO:0000256" key="5">
    <source>
        <dbReference type="ARBA" id="ARBA00023277"/>
    </source>
</evidence>
<dbReference type="PANTHER" id="PTHR37831">
    <property type="entry name" value="D-RIBOSE PYRANASE"/>
    <property type="match status" value="1"/>
</dbReference>
<dbReference type="Pfam" id="PF05025">
    <property type="entry name" value="RbsD_FucU"/>
    <property type="match status" value="1"/>
</dbReference>
<dbReference type="FunCoup" id="E8QWG2">
    <property type="interactions" value="31"/>
</dbReference>
<evidence type="ECO:0000256" key="1">
    <source>
        <dbReference type="ARBA" id="ARBA00000223"/>
    </source>
</evidence>
<reference key="1">
    <citation type="submission" date="2010-11" db="EMBL/GenBank/DDBJ databases">
        <title>The complete sequence of chromosome of Isophaera pallida ATCC 43644.</title>
        <authorList>
            <consortium name="US DOE Joint Genome Institute (JGI-PGF)"/>
            <person name="Lucas S."/>
            <person name="Copeland A."/>
            <person name="Lapidus A."/>
            <person name="Bruce D."/>
            <person name="Goodwin L."/>
            <person name="Pitluck S."/>
            <person name="Kyrpides N."/>
            <person name="Mavromatis K."/>
            <person name="Pagani I."/>
            <person name="Ivanova N."/>
            <person name="Saunders E."/>
            <person name="Brettin T."/>
            <person name="Detter J.C."/>
            <person name="Han C."/>
            <person name="Tapia R."/>
            <person name="Land M."/>
            <person name="Hauser L."/>
            <person name="Markowitz V."/>
            <person name="Cheng J.-F."/>
            <person name="Hugenholtz P."/>
            <person name="Woyke T."/>
            <person name="Wu D."/>
            <person name="Eisen J.A."/>
        </authorList>
    </citation>
    <scope>NUCLEOTIDE SEQUENCE</scope>
    <source>
        <strain>ATCC 43644</strain>
    </source>
</reference>
<dbReference type="GO" id="GO:0005829">
    <property type="term" value="C:cytosol"/>
    <property type="evidence" value="ECO:0007669"/>
    <property type="project" value="TreeGrafter"/>
</dbReference>
<gene>
    <name evidence="6" type="ordered locus">Isop_0252</name>
</gene>
<dbReference type="STRING" id="575540.Isop_0252"/>
<dbReference type="NCBIfam" id="NF008761">
    <property type="entry name" value="PRK11797.1"/>
    <property type="match status" value="1"/>
</dbReference>
<dbReference type="GO" id="GO:0048029">
    <property type="term" value="F:monosaccharide binding"/>
    <property type="evidence" value="ECO:0007669"/>
    <property type="project" value="InterPro"/>
</dbReference>
<evidence type="ECO:0000313" key="7">
    <source>
        <dbReference type="Proteomes" id="UP000008631"/>
    </source>
</evidence>
<dbReference type="InterPro" id="IPR023750">
    <property type="entry name" value="RbsD-like_sf"/>
</dbReference>
<dbReference type="AlphaFoldDB" id="E8QWG2"/>
<keyword evidence="3" id="KW-0963">Cytoplasm</keyword>
<name>E8QWG2_ISOPI</name>
<dbReference type="EC" id="5.4.99.62" evidence="2"/>
<dbReference type="Proteomes" id="UP000008631">
    <property type="component" value="Chromosome"/>
</dbReference>